<keyword evidence="2" id="KW-1185">Reference proteome</keyword>
<gene>
    <name evidence="1" type="ORF">Dfulv_27295</name>
</gene>
<dbReference type="RefSeq" id="WP_259856298.1">
    <property type="nucleotide sequence ID" value="NZ_BAAAST010000075.1"/>
</dbReference>
<dbReference type="EMBL" id="CP073720">
    <property type="protein sequence ID" value="UWP78875.1"/>
    <property type="molecule type" value="Genomic_DNA"/>
</dbReference>
<proteinExistence type="predicted"/>
<reference evidence="1" key="1">
    <citation type="submission" date="2021-04" db="EMBL/GenBank/DDBJ databases">
        <authorList>
            <person name="Hartkoorn R.C."/>
            <person name="Beaudoing E."/>
            <person name="Hot D."/>
        </authorList>
    </citation>
    <scope>NUCLEOTIDE SEQUENCE</scope>
    <source>
        <strain evidence="1">NRRL B-16292</strain>
    </source>
</reference>
<dbReference type="Proteomes" id="UP001059617">
    <property type="component" value="Chromosome"/>
</dbReference>
<organism evidence="1 2">
    <name type="scientific">Dactylosporangium fulvum</name>
    <dbReference type="NCBI Taxonomy" id="53359"/>
    <lineage>
        <taxon>Bacteria</taxon>
        <taxon>Bacillati</taxon>
        <taxon>Actinomycetota</taxon>
        <taxon>Actinomycetes</taxon>
        <taxon>Micromonosporales</taxon>
        <taxon>Micromonosporaceae</taxon>
        <taxon>Dactylosporangium</taxon>
    </lineage>
</organism>
<evidence type="ECO:0000313" key="1">
    <source>
        <dbReference type="EMBL" id="UWP78875.1"/>
    </source>
</evidence>
<sequence length="60" mass="6297">MMNCTACGRPAAIAEVESSHTTSEGVVRYRRCACGGRWMELAQLVLAASSVTPPGRRSGG</sequence>
<reference evidence="1" key="2">
    <citation type="submission" date="2022-09" db="EMBL/GenBank/DDBJ databases">
        <title>Biosynthetic gene clusters of Dactylosporangioum fulvum.</title>
        <authorList>
            <person name="Caradec T."/>
        </authorList>
    </citation>
    <scope>NUCLEOTIDE SEQUENCE</scope>
    <source>
        <strain evidence="1">NRRL B-16292</strain>
    </source>
</reference>
<accession>A0ABY5VNY0</accession>
<name>A0ABY5VNY0_9ACTN</name>
<protein>
    <submittedName>
        <fullName evidence="1">Uncharacterized protein</fullName>
    </submittedName>
</protein>
<evidence type="ECO:0000313" key="2">
    <source>
        <dbReference type="Proteomes" id="UP001059617"/>
    </source>
</evidence>